<proteinExistence type="predicted"/>
<name>Z9JVT7_9MICO</name>
<keyword evidence="1" id="KW-0812">Transmembrane</keyword>
<dbReference type="OrthoDB" id="4792779at2"/>
<organism evidence="2 3">
    <name type="scientific">Brachybacterium phenoliresistens</name>
    <dbReference type="NCBI Taxonomy" id="396014"/>
    <lineage>
        <taxon>Bacteria</taxon>
        <taxon>Bacillati</taxon>
        <taxon>Actinomycetota</taxon>
        <taxon>Actinomycetes</taxon>
        <taxon>Micrococcales</taxon>
        <taxon>Dermabacteraceae</taxon>
        <taxon>Brachybacterium</taxon>
    </lineage>
</organism>
<dbReference type="AlphaFoldDB" id="Z9JVT7"/>
<dbReference type="Proteomes" id="UP000023067">
    <property type="component" value="Unassembled WGS sequence"/>
</dbReference>
<sequence>MVDEDGAPGALEEAAPSPRRTRDGLVLVGPSIRARYLPGALIGLPMVSLLLAPFVAAGLEQWRDARVAAGAGGPLVRLLEPMAAQMLLGWLLLWALLALWALVPMIATHRVVLLDEAAGTVRLRRGLRTGEPVPVSEVVYAVGEAERGYEALIGIGAPERPEDQAARQWRIPNIGWDDAGFDGLRALQSAAGLRAAPPRPVLLAEARRRRRADAHQEMAQRIGMPWREEYAHDEAAFQRDFDHARRVLGGKEPPSGGGG</sequence>
<feature type="transmembrane region" description="Helical" evidence="1">
    <location>
        <begin position="87"/>
        <end position="107"/>
    </location>
</feature>
<dbReference type="STRING" id="396014.BF93_13775"/>
<gene>
    <name evidence="2" type="ORF">BF93_13775</name>
</gene>
<keyword evidence="1" id="KW-0472">Membrane</keyword>
<evidence type="ECO:0000313" key="3">
    <source>
        <dbReference type="Proteomes" id="UP000023067"/>
    </source>
</evidence>
<dbReference type="EMBL" id="JDYK01000004">
    <property type="protein sequence ID" value="EWS81897.1"/>
    <property type="molecule type" value="Genomic_DNA"/>
</dbReference>
<dbReference type="PATRIC" id="fig|396014.3.peg.1106"/>
<dbReference type="RefSeq" id="WP_084148302.1">
    <property type="nucleotide sequence ID" value="NZ_BAAAOW010000003.1"/>
</dbReference>
<evidence type="ECO:0008006" key="4">
    <source>
        <dbReference type="Google" id="ProtNLM"/>
    </source>
</evidence>
<comment type="caution">
    <text evidence="2">The sequence shown here is derived from an EMBL/GenBank/DDBJ whole genome shotgun (WGS) entry which is preliminary data.</text>
</comment>
<evidence type="ECO:0000256" key="1">
    <source>
        <dbReference type="SAM" id="Phobius"/>
    </source>
</evidence>
<protein>
    <recommendedName>
        <fullName evidence="4">PH domain-containing protein</fullName>
    </recommendedName>
</protein>
<evidence type="ECO:0000313" key="2">
    <source>
        <dbReference type="EMBL" id="EWS81897.1"/>
    </source>
</evidence>
<keyword evidence="1" id="KW-1133">Transmembrane helix</keyword>
<dbReference type="HOGENOM" id="CLU_1072286_0_0_11"/>
<dbReference type="eggNOG" id="ENOG5031DVE">
    <property type="taxonomic scope" value="Bacteria"/>
</dbReference>
<reference evidence="2 3" key="1">
    <citation type="submission" date="2014-02" db="EMBL/GenBank/DDBJ databases">
        <title>Genome sequence of Brachybacterium phenoliresistens strain W13A50.</title>
        <authorList>
            <person name="Wang X."/>
        </authorList>
    </citation>
    <scope>NUCLEOTIDE SEQUENCE [LARGE SCALE GENOMIC DNA]</scope>
    <source>
        <strain evidence="2 3">W13A50</strain>
    </source>
</reference>
<feature type="transmembrane region" description="Helical" evidence="1">
    <location>
        <begin position="36"/>
        <end position="56"/>
    </location>
</feature>
<accession>Z9JVT7</accession>
<keyword evidence="3" id="KW-1185">Reference proteome</keyword>